<keyword evidence="4" id="KW-1185">Reference proteome</keyword>
<dbReference type="EMBL" id="JAGIKX010000001">
    <property type="protein sequence ID" value="MBP2256354.1"/>
    <property type="molecule type" value="Genomic_DNA"/>
</dbReference>
<dbReference type="Pfam" id="PF17881">
    <property type="entry name" value="TseB"/>
    <property type="match status" value="1"/>
</dbReference>
<dbReference type="Gene3D" id="3.10.450.40">
    <property type="match status" value="2"/>
</dbReference>
<feature type="domain" description="Cell wall elongation regulator TseB-like" evidence="2">
    <location>
        <begin position="49"/>
        <end position="93"/>
    </location>
</feature>
<organism evidence="3 4">
    <name type="scientific">Virgibacillus alimentarius</name>
    <dbReference type="NCBI Taxonomy" id="698769"/>
    <lineage>
        <taxon>Bacteria</taxon>
        <taxon>Bacillati</taxon>
        <taxon>Bacillota</taxon>
        <taxon>Bacilli</taxon>
        <taxon>Bacillales</taxon>
        <taxon>Bacillaceae</taxon>
        <taxon>Virgibacillus</taxon>
    </lineage>
</organism>
<gene>
    <name evidence="3" type="ORF">J2Z81_000286</name>
</gene>
<reference evidence="3 4" key="1">
    <citation type="submission" date="2021-03" db="EMBL/GenBank/DDBJ databases">
        <title>Genomic Encyclopedia of Type Strains, Phase IV (KMG-IV): sequencing the most valuable type-strain genomes for metagenomic binning, comparative biology and taxonomic classification.</title>
        <authorList>
            <person name="Goeker M."/>
        </authorList>
    </citation>
    <scope>NUCLEOTIDE SEQUENCE [LARGE SCALE GENOMIC DNA]</scope>
    <source>
        <strain evidence="3 4">DSM 25790</strain>
    </source>
</reference>
<dbReference type="SUPFAM" id="SSF54403">
    <property type="entry name" value="Cystatin/monellin"/>
    <property type="match status" value="2"/>
</dbReference>
<evidence type="ECO:0000256" key="1">
    <source>
        <dbReference type="SAM" id="Phobius"/>
    </source>
</evidence>
<keyword evidence="1" id="KW-0472">Membrane</keyword>
<evidence type="ECO:0000259" key="2">
    <source>
        <dbReference type="Pfam" id="PF17881"/>
    </source>
</evidence>
<protein>
    <submittedName>
        <fullName evidence="3">Uncharacterized protein YpmB</fullName>
    </submittedName>
</protein>
<dbReference type="Proteomes" id="UP001519294">
    <property type="component" value="Unassembled WGS sequence"/>
</dbReference>
<proteinExistence type="predicted"/>
<comment type="caution">
    <text evidence="3">The sequence shown here is derived from an EMBL/GenBank/DDBJ whole genome shotgun (WGS) entry which is preliminary data.</text>
</comment>
<dbReference type="InterPro" id="IPR041401">
    <property type="entry name" value="TseB-like_dom"/>
</dbReference>
<sequence length="175" mass="20844">MKNNYMQSNAPSWLKWGFWILCLFLLVGLIYSIYLYHSIQKSKVAGFAETKEKILEETDLVSIDEIERFNGEQAFHILFGKTEEGKNKIVFFPLKKKEKKVKIIDKSKIVPKEKILNQWNSECKDCKMIKIKPAMVKDKPLWELTYIDSTDRYALDYLSIYDGSHYEQYRFKKMF</sequence>
<feature type="transmembrane region" description="Helical" evidence="1">
    <location>
        <begin position="16"/>
        <end position="36"/>
    </location>
</feature>
<accession>A0ABS4S634</accession>
<name>A0ABS4S634_9BACI</name>
<evidence type="ECO:0000313" key="3">
    <source>
        <dbReference type="EMBL" id="MBP2256354.1"/>
    </source>
</evidence>
<evidence type="ECO:0000313" key="4">
    <source>
        <dbReference type="Proteomes" id="UP001519294"/>
    </source>
</evidence>
<keyword evidence="1" id="KW-1133">Transmembrane helix</keyword>
<dbReference type="RefSeq" id="WP_051681409.1">
    <property type="nucleotide sequence ID" value="NZ_JAGIKX010000001.1"/>
</dbReference>
<keyword evidence="1" id="KW-0812">Transmembrane</keyword>
<dbReference type="InterPro" id="IPR046350">
    <property type="entry name" value="Cystatin_sf"/>
</dbReference>